<protein>
    <submittedName>
        <fullName evidence="2">Uncharacterized protein</fullName>
    </submittedName>
</protein>
<reference evidence="2" key="1">
    <citation type="submission" date="2017-07" db="EMBL/GenBank/DDBJ databases">
        <title>Taro Niue Genome Assembly and Annotation.</title>
        <authorList>
            <person name="Atibalentja N."/>
            <person name="Keating K."/>
            <person name="Fields C.J."/>
        </authorList>
    </citation>
    <scope>NUCLEOTIDE SEQUENCE</scope>
    <source>
        <strain evidence="2">Niue_2</strain>
        <tissue evidence="2">Leaf</tissue>
    </source>
</reference>
<dbReference type="EMBL" id="NMUH01003162">
    <property type="protein sequence ID" value="MQM04134.1"/>
    <property type="molecule type" value="Genomic_DNA"/>
</dbReference>
<dbReference type="Proteomes" id="UP000652761">
    <property type="component" value="Unassembled WGS sequence"/>
</dbReference>
<name>A0A843WJ90_COLES</name>
<evidence type="ECO:0000256" key="1">
    <source>
        <dbReference type="SAM" id="MobiDB-lite"/>
    </source>
</evidence>
<dbReference type="InterPro" id="IPR043459">
    <property type="entry name" value="NFD6/NOXY2-like"/>
</dbReference>
<dbReference type="PANTHER" id="PTHR33156:SF43">
    <property type="entry name" value="OS02G0273900 PROTEIN"/>
    <property type="match status" value="1"/>
</dbReference>
<dbReference type="OrthoDB" id="669248at2759"/>
<organism evidence="2 3">
    <name type="scientific">Colocasia esculenta</name>
    <name type="common">Wild taro</name>
    <name type="synonym">Arum esculentum</name>
    <dbReference type="NCBI Taxonomy" id="4460"/>
    <lineage>
        <taxon>Eukaryota</taxon>
        <taxon>Viridiplantae</taxon>
        <taxon>Streptophyta</taxon>
        <taxon>Embryophyta</taxon>
        <taxon>Tracheophyta</taxon>
        <taxon>Spermatophyta</taxon>
        <taxon>Magnoliopsida</taxon>
        <taxon>Liliopsida</taxon>
        <taxon>Araceae</taxon>
        <taxon>Aroideae</taxon>
        <taxon>Colocasieae</taxon>
        <taxon>Colocasia</taxon>
    </lineage>
</organism>
<gene>
    <name evidence="2" type="ORF">Taro_036939</name>
</gene>
<dbReference type="AlphaFoldDB" id="A0A843WJ90"/>
<feature type="region of interest" description="Disordered" evidence="1">
    <location>
        <begin position="46"/>
        <end position="79"/>
    </location>
</feature>
<proteinExistence type="predicted"/>
<feature type="compositionally biased region" description="Basic and acidic residues" evidence="1">
    <location>
        <begin position="10"/>
        <end position="19"/>
    </location>
</feature>
<feature type="compositionally biased region" description="Low complexity" evidence="1">
    <location>
        <begin position="49"/>
        <end position="68"/>
    </location>
</feature>
<keyword evidence="3" id="KW-1185">Reference proteome</keyword>
<feature type="region of interest" description="Disordered" evidence="1">
    <location>
        <begin position="1"/>
        <end position="23"/>
    </location>
</feature>
<evidence type="ECO:0000313" key="2">
    <source>
        <dbReference type="EMBL" id="MQM04134.1"/>
    </source>
</evidence>
<accession>A0A843WJ90</accession>
<sequence>MRRLFLPAGEEGKEEEHYQRPKMSTAAGVLLRSRAPNRTLSVALRTHRGASSGAEASSPLSSLRSQISTPGRRIRRSPRLPVEASCLVTMMPLHSAIASARLRSILSAESQSWGLVPQGNSMPL</sequence>
<evidence type="ECO:0000313" key="3">
    <source>
        <dbReference type="Proteomes" id="UP000652761"/>
    </source>
</evidence>
<comment type="caution">
    <text evidence="2">The sequence shown here is derived from an EMBL/GenBank/DDBJ whole genome shotgun (WGS) entry which is preliminary data.</text>
</comment>
<dbReference type="PANTHER" id="PTHR33156">
    <property type="entry name" value="OS02G0230000 PROTEIN"/>
    <property type="match status" value="1"/>
</dbReference>